<evidence type="ECO:0000256" key="17">
    <source>
        <dbReference type="ARBA" id="ARBA00046271"/>
    </source>
</evidence>
<feature type="domain" description="AMP-binding enzyme C-terminal" evidence="23">
    <location>
        <begin position="525"/>
        <end position="600"/>
    </location>
</feature>
<evidence type="ECO:0000256" key="8">
    <source>
        <dbReference type="ARBA" id="ARBA00022832"/>
    </source>
</evidence>
<organism evidence="24 25">
    <name type="scientific">Gryllus longicercus</name>
    <dbReference type="NCBI Taxonomy" id="2509291"/>
    <lineage>
        <taxon>Eukaryota</taxon>
        <taxon>Metazoa</taxon>
        <taxon>Ecdysozoa</taxon>
        <taxon>Arthropoda</taxon>
        <taxon>Hexapoda</taxon>
        <taxon>Insecta</taxon>
        <taxon>Pterygota</taxon>
        <taxon>Neoptera</taxon>
        <taxon>Polyneoptera</taxon>
        <taxon>Orthoptera</taxon>
        <taxon>Ensifera</taxon>
        <taxon>Gryllidea</taxon>
        <taxon>Grylloidea</taxon>
        <taxon>Gryllidae</taxon>
        <taxon>Gryllinae</taxon>
        <taxon>Gryllus</taxon>
    </lineage>
</organism>
<keyword evidence="9" id="KW-0067">ATP-binding</keyword>
<dbReference type="InterPro" id="IPR042099">
    <property type="entry name" value="ANL_N_sf"/>
</dbReference>
<evidence type="ECO:0000259" key="23">
    <source>
        <dbReference type="Pfam" id="PF13193"/>
    </source>
</evidence>
<protein>
    <recommendedName>
        <fullName evidence="20">Very long-chain fatty acid transport protein</fullName>
        <ecNumber evidence="14">6.2.1.3</ecNumber>
    </recommendedName>
    <alternativeName>
        <fullName evidence="16">Long-chain-fatty-acid--CoA ligase</fullName>
    </alternativeName>
    <alternativeName>
        <fullName evidence="21">Very-long-chain acyl-CoA synthetase</fullName>
    </alternativeName>
</protein>
<evidence type="ECO:0000256" key="13">
    <source>
        <dbReference type="ARBA" id="ARBA00023140"/>
    </source>
</evidence>
<keyword evidence="7" id="KW-0547">Nucleotide-binding</keyword>
<keyword evidence="5" id="KW-0436">Ligase</keyword>
<feature type="domain" description="AMP-dependent synthetase/ligase" evidence="22">
    <location>
        <begin position="88"/>
        <end position="411"/>
    </location>
</feature>
<dbReference type="InterPro" id="IPR025110">
    <property type="entry name" value="AMP-bd_C"/>
</dbReference>
<reference evidence="24 25" key="1">
    <citation type="submission" date="2024-03" db="EMBL/GenBank/DDBJ databases">
        <title>The genome assembly and annotation of the cricket Gryllus longicercus Weissman &amp; Gray.</title>
        <authorList>
            <person name="Szrajer S."/>
            <person name="Gray D."/>
            <person name="Ylla G."/>
        </authorList>
    </citation>
    <scope>NUCLEOTIDE SEQUENCE [LARGE SCALE GENOMIC DNA]</scope>
    <source>
        <strain evidence="24">DAG 2021-001</strain>
        <tissue evidence="24">Whole body minus gut</tissue>
    </source>
</reference>
<keyword evidence="3" id="KW-0813">Transport</keyword>
<evidence type="ECO:0000256" key="4">
    <source>
        <dbReference type="ARBA" id="ARBA00022475"/>
    </source>
</evidence>
<evidence type="ECO:0000313" key="24">
    <source>
        <dbReference type="EMBL" id="KAK7871648.1"/>
    </source>
</evidence>
<dbReference type="GO" id="GO:0005524">
    <property type="term" value="F:ATP binding"/>
    <property type="evidence" value="ECO:0007669"/>
    <property type="project" value="UniProtKB-KW"/>
</dbReference>
<evidence type="ECO:0000259" key="22">
    <source>
        <dbReference type="Pfam" id="PF00501"/>
    </source>
</evidence>
<accession>A0AAN9Z7W1</accession>
<dbReference type="InterPro" id="IPR000873">
    <property type="entry name" value="AMP-dep_synth/lig_dom"/>
</dbReference>
<comment type="catalytic activity">
    <reaction evidence="18">
        <text>tetracosanoate + ATP + CoA = tetracosanoyl-CoA + AMP + diphosphate</text>
        <dbReference type="Rhea" id="RHEA:33639"/>
        <dbReference type="ChEBI" id="CHEBI:30616"/>
        <dbReference type="ChEBI" id="CHEBI:31014"/>
        <dbReference type="ChEBI" id="CHEBI:33019"/>
        <dbReference type="ChEBI" id="CHEBI:57287"/>
        <dbReference type="ChEBI" id="CHEBI:65052"/>
        <dbReference type="ChEBI" id="CHEBI:456215"/>
    </reaction>
    <physiologicalReaction direction="left-to-right" evidence="18">
        <dbReference type="Rhea" id="RHEA:33640"/>
    </physiologicalReaction>
</comment>
<evidence type="ECO:0000256" key="10">
    <source>
        <dbReference type="ARBA" id="ARBA00022989"/>
    </source>
</evidence>
<evidence type="ECO:0000256" key="1">
    <source>
        <dbReference type="ARBA" id="ARBA00004651"/>
    </source>
</evidence>
<evidence type="ECO:0000256" key="21">
    <source>
        <dbReference type="ARBA" id="ARBA00078285"/>
    </source>
</evidence>
<dbReference type="Pfam" id="PF00501">
    <property type="entry name" value="AMP-binding"/>
    <property type="match status" value="1"/>
</dbReference>
<dbReference type="PROSITE" id="PS00455">
    <property type="entry name" value="AMP_BINDING"/>
    <property type="match status" value="1"/>
</dbReference>
<dbReference type="PANTHER" id="PTHR43107:SF15">
    <property type="entry name" value="FATTY ACID TRANSPORT PROTEIN 3, ISOFORM A"/>
    <property type="match status" value="1"/>
</dbReference>
<evidence type="ECO:0000256" key="3">
    <source>
        <dbReference type="ARBA" id="ARBA00022448"/>
    </source>
</evidence>
<dbReference type="GO" id="GO:0004467">
    <property type="term" value="F:long-chain fatty acid-CoA ligase activity"/>
    <property type="evidence" value="ECO:0007669"/>
    <property type="project" value="UniProtKB-EC"/>
</dbReference>
<dbReference type="Gene3D" id="3.40.50.12780">
    <property type="entry name" value="N-terminal domain of ligase-like"/>
    <property type="match status" value="1"/>
</dbReference>
<dbReference type="FunFam" id="3.40.50.12780:FF:000019">
    <property type="entry name" value="Long-chain fatty acid transporter"/>
    <property type="match status" value="1"/>
</dbReference>
<dbReference type="GO" id="GO:0005324">
    <property type="term" value="F:long-chain fatty acid transmembrane transporter activity"/>
    <property type="evidence" value="ECO:0007669"/>
    <property type="project" value="TreeGrafter"/>
</dbReference>
<sequence length="647" mass="71848">MFSENAAVVTGLFAGGAAISLALGRRLIPQLILLSVIGVLATGRRYKWLYILYKSLPRDLLALKRFLCVNAVLWWWEKSGRTVPEIFAAVVARHPDKVAFHFENKRWTYREVDELSSQLGRYFSARGLKRGDSVALFMDSRAEYVCAWLGLAKSGIVAALINTNLRQGPLVHCIRAANSRAVIVGSELAAALREVTGELADLSVYEWRESGESSTSVIPGAINLREGLMPVDKSTLITKGGPRDKLVYIYTSGTTGMPKAAVVTNLRFMFMVTGVYYMLGLKPDDTLYDPLPLYHTAGGMLGTGQAILYGLTVVIRRKFSASNFWTDCVKYDCTVAQYIGEICRYLLSTPKKDDETKHRIRLMFGNGLRPQIWQPFVERFKVGQIGEFYGATEGNSNIVNIDNTVGAVGFIPRYAAHVYPVALIRVDKESGEPIRGKNGLCIVCKPGEPGVFVGKIDSKKAINDFSGYADSKATEKKIIKDVFKKGDKVFNSGDMLVMDEFGYFFFKDRIGDTFRWRGENVSTAEVEAIISNVVELNDAVVYGVEVPNVEGRAGMAAIVDEQGNLDLKKLAEGVKKNLPAYARPLFLRVLTSLPKTGTYKLKKQDLLQEGFDPNVISDKLYYFENPGNYIPLTPELYNDILVGKVRL</sequence>
<evidence type="ECO:0000256" key="6">
    <source>
        <dbReference type="ARBA" id="ARBA00022692"/>
    </source>
</evidence>
<gene>
    <name evidence="24" type="ORF">R5R35_009019</name>
</gene>
<evidence type="ECO:0000256" key="11">
    <source>
        <dbReference type="ARBA" id="ARBA00023055"/>
    </source>
</evidence>
<evidence type="ECO:0000256" key="9">
    <source>
        <dbReference type="ARBA" id="ARBA00022840"/>
    </source>
</evidence>
<keyword evidence="4" id="KW-1003">Cell membrane</keyword>
<evidence type="ECO:0000256" key="12">
    <source>
        <dbReference type="ARBA" id="ARBA00023136"/>
    </source>
</evidence>
<dbReference type="NCBIfam" id="NF006134">
    <property type="entry name" value="PRK08279.1"/>
    <property type="match status" value="1"/>
</dbReference>
<keyword evidence="25" id="KW-1185">Reference proteome</keyword>
<dbReference type="InterPro" id="IPR045851">
    <property type="entry name" value="AMP-bd_C_sf"/>
</dbReference>
<evidence type="ECO:0000256" key="19">
    <source>
        <dbReference type="ARBA" id="ARBA00060276"/>
    </source>
</evidence>
<keyword evidence="8" id="KW-0443">Lipid metabolism</keyword>
<dbReference type="Pfam" id="PF13193">
    <property type="entry name" value="AMP-binding_C"/>
    <property type="match status" value="1"/>
</dbReference>
<evidence type="ECO:0000256" key="14">
    <source>
        <dbReference type="ARBA" id="ARBA00026121"/>
    </source>
</evidence>
<comment type="function">
    <text evidence="19">Acyl-CoA synthetase required for both the import of long chain fatty acids (LCFAs) (C14-C18) and the activation very long chain fatty acids (VLCFAs) (C20-C26) by esterification of the fatty acids into metabolically active CoA-thioesters for subsequent degradation or incorporation into phospholipids. The transport and fatty acyl-CoA synthetase activities are genetically separable and are thus independent activities. Esterifies VLCFAs in the peroxisome matrix. The VLCFAs are actively transported into peroxisomes by a PXA1-PXA2 heterodimeric transporter in the peroxisomal membrane.</text>
</comment>
<keyword evidence="6" id="KW-0812">Transmembrane</keyword>
<dbReference type="GO" id="GO:0005778">
    <property type="term" value="C:peroxisomal membrane"/>
    <property type="evidence" value="ECO:0007669"/>
    <property type="project" value="UniProtKB-SubCell"/>
</dbReference>
<keyword evidence="11" id="KW-0445">Lipid transport</keyword>
<keyword evidence="13" id="KW-0576">Peroxisome</keyword>
<dbReference type="AlphaFoldDB" id="A0AAN9Z7W1"/>
<evidence type="ECO:0000256" key="2">
    <source>
        <dbReference type="ARBA" id="ARBA00006432"/>
    </source>
</evidence>
<evidence type="ECO:0000256" key="20">
    <source>
        <dbReference type="ARBA" id="ARBA00068795"/>
    </source>
</evidence>
<dbReference type="EMBL" id="JAZDUA010000035">
    <property type="protein sequence ID" value="KAK7871648.1"/>
    <property type="molecule type" value="Genomic_DNA"/>
</dbReference>
<dbReference type="Gene3D" id="3.30.300.30">
    <property type="match status" value="1"/>
</dbReference>
<dbReference type="InterPro" id="IPR020845">
    <property type="entry name" value="AMP-binding_CS"/>
</dbReference>
<dbReference type="GO" id="GO:0005789">
    <property type="term" value="C:endoplasmic reticulum membrane"/>
    <property type="evidence" value="ECO:0007669"/>
    <property type="project" value="TreeGrafter"/>
</dbReference>
<proteinExistence type="inferred from homology"/>
<dbReference type="EC" id="6.2.1.3" evidence="14"/>
<keyword evidence="12" id="KW-0472">Membrane</keyword>
<keyword evidence="8" id="KW-0276">Fatty acid metabolism</keyword>
<evidence type="ECO:0000256" key="15">
    <source>
        <dbReference type="ARBA" id="ARBA00036527"/>
    </source>
</evidence>
<dbReference type="Proteomes" id="UP001378592">
    <property type="component" value="Unassembled WGS sequence"/>
</dbReference>
<evidence type="ECO:0000256" key="7">
    <source>
        <dbReference type="ARBA" id="ARBA00022741"/>
    </source>
</evidence>
<dbReference type="FunFam" id="3.30.300.30:FF:000002">
    <property type="entry name" value="Long-chain fatty acid transport protein 1"/>
    <property type="match status" value="1"/>
</dbReference>
<evidence type="ECO:0000256" key="5">
    <source>
        <dbReference type="ARBA" id="ARBA00022598"/>
    </source>
</evidence>
<dbReference type="PANTHER" id="PTHR43107">
    <property type="entry name" value="LONG-CHAIN FATTY ACID TRANSPORT PROTEIN"/>
    <property type="match status" value="1"/>
</dbReference>
<evidence type="ECO:0000256" key="16">
    <source>
        <dbReference type="ARBA" id="ARBA00041297"/>
    </source>
</evidence>
<dbReference type="SUPFAM" id="SSF56801">
    <property type="entry name" value="Acetyl-CoA synthetase-like"/>
    <property type="match status" value="1"/>
</dbReference>
<comment type="caution">
    <text evidence="24">The sequence shown here is derived from an EMBL/GenBank/DDBJ whole genome shotgun (WGS) entry which is preliminary data.</text>
</comment>
<keyword evidence="10" id="KW-1133">Transmembrane helix</keyword>
<comment type="similarity">
    <text evidence="2">Belongs to the ATP-dependent AMP-binding enzyme family.</text>
</comment>
<comment type="catalytic activity">
    <reaction evidence="15">
        <text>a very long-chain fatty acid + ATP + CoA = a very long-chain fatty acyl-CoA + AMP + diphosphate</text>
        <dbReference type="Rhea" id="RHEA:54536"/>
        <dbReference type="ChEBI" id="CHEBI:30616"/>
        <dbReference type="ChEBI" id="CHEBI:33019"/>
        <dbReference type="ChEBI" id="CHEBI:57287"/>
        <dbReference type="ChEBI" id="CHEBI:58950"/>
        <dbReference type="ChEBI" id="CHEBI:138261"/>
        <dbReference type="ChEBI" id="CHEBI:456215"/>
    </reaction>
    <physiologicalReaction direction="left-to-right" evidence="15">
        <dbReference type="Rhea" id="RHEA:54537"/>
    </physiologicalReaction>
</comment>
<dbReference type="GO" id="GO:0005886">
    <property type="term" value="C:plasma membrane"/>
    <property type="evidence" value="ECO:0007669"/>
    <property type="project" value="UniProtKB-SubCell"/>
</dbReference>
<dbReference type="GO" id="GO:0044539">
    <property type="term" value="P:long-chain fatty acid import into cell"/>
    <property type="evidence" value="ECO:0007669"/>
    <property type="project" value="TreeGrafter"/>
</dbReference>
<evidence type="ECO:0000256" key="18">
    <source>
        <dbReference type="ARBA" id="ARBA00048666"/>
    </source>
</evidence>
<name>A0AAN9Z7W1_9ORTH</name>
<comment type="subcellular location">
    <subcellularLocation>
        <location evidence="1">Cell membrane</location>
        <topology evidence="1">Multi-pass membrane protein</topology>
    </subcellularLocation>
    <subcellularLocation>
        <location evidence="17">Peroxisome membrane</location>
    </subcellularLocation>
</comment>
<evidence type="ECO:0000313" key="25">
    <source>
        <dbReference type="Proteomes" id="UP001378592"/>
    </source>
</evidence>